<dbReference type="AlphaFoldDB" id="B7Q991"/>
<protein>
    <submittedName>
        <fullName evidence="7 8">Esophageal cancer associated protein, putative</fullName>
    </submittedName>
</protein>
<comment type="subcellular location">
    <subcellularLocation>
        <location evidence="1">Endosome</location>
    </subcellularLocation>
</comment>
<organism>
    <name type="scientific">Ixodes scapularis</name>
    <name type="common">Black-legged tick</name>
    <name type="synonym">Deer tick</name>
    <dbReference type="NCBI Taxonomy" id="6945"/>
    <lineage>
        <taxon>Eukaryota</taxon>
        <taxon>Metazoa</taxon>
        <taxon>Ecdysozoa</taxon>
        <taxon>Arthropoda</taxon>
        <taxon>Chelicerata</taxon>
        <taxon>Arachnida</taxon>
        <taxon>Acari</taxon>
        <taxon>Parasitiformes</taxon>
        <taxon>Ixodida</taxon>
        <taxon>Ixodoidea</taxon>
        <taxon>Ixodidae</taxon>
        <taxon>Ixodinae</taxon>
        <taxon>Ixodes</taxon>
    </lineage>
</organism>
<evidence type="ECO:0000256" key="5">
    <source>
        <dbReference type="ARBA" id="ARBA00022927"/>
    </source>
</evidence>
<evidence type="ECO:0000313" key="8">
    <source>
        <dbReference type="EnsemblMetazoa" id="ISCW021131-PA"/>
    </source>
</evidence>
<dbReference type="HOGENOM" id="CLU_1278903_0_0_1"/>
<dbReference type="GO" id="GO:0015031">
    <property type="term" value="P:protein transport"/>
    <property type="evidence" value="ECO:0007669"/>
    <property type="project" value="UniProtKB-KW"/>
</dbReference>
<dbReference type="EMBL" id="ABJB010128003">
    <property type="status" value="NOT_ANNOTATED_CDS"/>
    <property type="molecule type" value="Genomic_DNA"/>
</dbReference>
<dbReference type="EMBL" id="ABJB010276417">
    <property type="status" value="NOT_ANNOTATED_CDS"/>
    <property type="molecule type" value="Genomic_DNA"/>
</dbReference>
<dbReference type="STRING" id="6945.B7Q991"/>
<reference evidence="7 9" key="1">
    <citation type="submission" date="2008-03" db="EMBL/GenBank/DDBJ databases">
        <title>Annotation of Ixodes scapularis.</title>
        <authorList>
            <consortium name="Ixodes scapularis Genome Project Consortium"/>
            <person name="Caler E."/>
            <person name="Hannick L.I."/>
            <person name="Bidwell S."/>
            <person name="Joardar V."/>
            <person name="Thiagarajan M."/>
            <person name="Amedeo P."/>
            <person name="Galinsky K.J."/>
            <person name="Schobel S."/>
            <person name="Inman J."/>
            <person name="Hostetler J."/>
            <person name="Miller J."/>
            <person name="Hammond M."/>
            <person name="Megy K."/>
            <person name="Lawson D."/>
            <person name="Kodira C."/>
            <person name="Sutton G."/>
            <person name="Meyer J."/>
            <person name="Hill C.A."/>
            <person name="Birren B."/>
            <person name="Nene V."/>
            <person name="Collins F."/>
            <person name="Alarcon-Chaidez F."/>
            <person name="Wikel S."/>
            <person name="Strausberg R."/>
        </authorList>
    </citation>
    <scope>NUCLEOTIDE SEQUENCE [LARGE SCALE GENOMIC DNA]</scope>
    <source>
        <strain evidence="9">Wikel</strain>
        <strain evidence="7">Wikel colony</strain>
    </source>
</reference>
<evidence type="ECO:0000256" key="4">
    <source>
        <dbReference type="ARBA" id="ARBA00022753"/>
    </source>
</evidence>
<dbReference type="VEuPathDB" id="VectorBase:ISCP_035521"/>
<dbReference type="EnsemblMetazoa" id="ISCW021131-RA">
    <property type="protein sequence ID" value="ISCW021131-PA"/>
    <property type="gene ID" value="ISCW021131"/>
</dbReference>
<dbReference type="PANTHER" id="PTHR13673:SF0">
    <property type="entry name" value="VPS35 ENDOSOMAL PROTEIN-SORTING FACTOR-LIKE"/>
    <property type="match status" value="1"/>
</dbReference>
<dbReference type="GO" id="GO:0005768">
    <property type="term" value="C:endosome"/>
    <property type="evidence" value="ECO:0007669"/>
    <property type="project" value="UniProtKB-SubCell"/>
</dbReference>
<dbReference type="VEuPathDB" id="VectorBase:ISCI021131"/>
<dbReference type="InterPro" id="IPR029705">
    <property type="entry name" value="VPS35L"/>
</dbReference>
<sequence length="216" mass="23784">MMEPGRRAAVAALLTLGVFLAVSEPRAVRYRCQYLKTHNRSGIVCTPVDGPASLEGPKPKTFTAPEAFNGNFIRHRESACGNLQRLAEQLKDFQHGSWKYCDPTLCLTEACAAYCFITIPSLNSVLGRLELYLLSGQVALLNQCLSQDPLHWNKTIISYLMSQISELSKSEQIQKVIKGIPGSRTSLKTTDVPVATKSAKNSLERDFGEDLNPILG</sequence>
<reference evidence="8" key="2">
    <citation type="submission" date="2020-05" db="UniProtKB">
        <authorList>
            <consortium name="EnsemblMetazoa"/>
        </authorList>
    </citation>
    <scope>IDENTIFICATION</scope>
    <source>
        <strain evidence="8">wikel</strain>
    </source>
</reference>
<evidence type="ECO:0000313" key="7">
    <source>
        <dbReference type="EMBL" id="EEC15413.1"/>
    </source>
</evidence>
<dbReference type="EMBL" id="DS887784">
    <property type="protein sequence ID" value="EEC15413.1"/>
    <property type="molecule type" value="Genomic_DNA"/>
</dbReference>
<keyword evidence="5" id="KW-0653">Protein transport</keyword>
<keyword evidence="4" id="KW-0967">Endosome</keyword>
<dbReference type="EMBL" id="ABJB010553085">
    <property type="status" value="NOT_ANNOTATED_CDS"/>
    <property type="molecule type" value="Genomic_DNA"/>
</dbReference>
<evidence type="ECO:0000256" key="6">
    <source>
        <dbReference type="SAM" id="SignalP"/>
    </source>
</evidence>
<name>B7Q991_IXOSC</name>
<dbReference type="OrthoDB" id="1734063at2759"/>
<keyword evidence="6" id="KW-0732">Signal</keyword>
<dbReference type="PaxDb" id="6945-B7Q991"/>
<feature type="signal peptide" evidence="6">
    <location>
        <begin position="1"/>
        <end position="23"/>
    </location>
</feature>
<keyword evidence="9" id="KW-1185">Reference proteome</keyword>
<evidence type="ECO:0000256" key="1">
    <source>
        <dbReference type="ARBA" id="ARBA00004177"/>
    </source>
</evidence>
<evidence type="ECO:0000256" key="3">
    <source>
        <dbReference type="ARBA" id="ARBA00022448"/>
    </source>
</evidence>
<dbReference type="VEuPathDB" id="VectorBase:ISCW021131"/>
<accession>B7Q991</accession>
<evidence type="ECO:0000256" key="2">
    <source>
        <dbReference type="ARBA" id="ARBA00010704"/>
    </source>
</evidence>
<dbReference type="PANTHER" id="PTHR13673">
    <property type="entry name" value="ESOPHAGEAL CANCER ASSOCIATED PROTEIN"/>
    <property type="match status" value="1"/>
</dbReference>
<evidence type="ECO:0000313" key="9">
    <source>
        <dbReference type="Proteomes" id="UP000001555"/>
    </source>
</evidence>
<dbReference type="GO" id="GO:0032456">
    <property type="term" value="P:endocytic recycling"/>
    <property type="evidence" value="ECO:0007669"/>
    <property type="project" value="InterPro"/>
</dbReference>
<feature type="chain" id="PRO_5010826767" evidence="6">
    <location>
        <begin position="24"/>
        <end position="216"/>
    </location>
</feature>
<proteinExistence type="inferred from homology"/>
<dbReference type="VEuPathDB" id="VectorBase:ISCP_022968"/>
<gene>
    <name evidence="7" type="ORF">IscW_ISCW021131</name>
</gene>
<dbReference type="InParanoid" id="B7Q991"/>
<dbReference type="Proteomes" id="UP000001555">
    <property type="component" value="Unassembled WGS sequence"/>
</dbReference>
<keyword evidence="3" id="KW-0813">Transport</keyword>
<comment type="similarity">
    <text evidence="2">Belongs to the VPS35L family.</text>
</comment>